<protein>
    <submittedName>
        <fullName evidence="8">Septation ring formation regulator</fullName>
    </submittedName>
</protein>
<sequence length="575" mass="65861">MGFGQDVIYIYICIAVLVLILVLILTGRIHQKKAAERMEELKKDIDELSSNSLEYKYNKASAFSKSNTDIMDKVNEITPQYKKCFEGIEACKKEQADTEAQLKHGKYKKNMEAMDHLEVSVQETDERIRLVGKTLDRILEKETKTREFANALKERFRNVKTVYTDNRMSFYTSKIYFDSRLQEIENDFSGFEEWMNASEFDKAREEGEKIAHEVDILSSQIAACPGLYGKAKAIIPQAMTEVMEHVEESEADGINFDYINVENRLNENKEALDLAIKKLDAGSIAAANDDLNEIADEVLKLQDEIAKEQNAVKEINEGFSSDIETIKETETELQEIKTLYAGVKDRFGLEDWSQRFTLSDEQIVDLKEAADLINNQLKKKDLPRVDIINYYHEFHEDTQGFRQQIQEMKQRLVGASSDEERAKKQLVKLELILNEVRLNAATHQLPNVSSQFEKDIKQGERLIQRVQVVLSHSPLDVKSLNADLQDAIDFVYKLYNNAKNLIGVAVMVENAIVFGNRFRSSYPSMDSDLTRAELCFQNGEYTRALKIAIQAIENVHPGVYEKLIARKDPAVMNQD</sequence>
<dbReference type="GO" id="GO:0005886">
    <property type="term" value="C:plasma membrane"/>
    <property type="evidence" value="ECO:0007669"/>
    <property type="project" value="UniProtKB-SubCell"/>
</dbReference>
<gene>
    <name evidence="8" type="ORF">HNQ47_001793</name>
</gene>
<keyword evidence="5" id="KW-0717">Septation</keyword>
<evidence type="ECO:0000313" key="8">
    <source>
        <dbReference type="EMBL" id="MBB5183752.1"/>
    </source>
</evidence>
<comment type="subcellular location">
    <subcellularLocation>
        <location evidence="1">Cell membrane</location>
        <topology evidence="1">Single-pass membrane protein</topology>
    </subcellularLocation>
</comment>
<dbReference type="EMBL" id="JACHHK010000008">
    <property type="protein sequence ID" value="MBB5183752.1"/>
    <property type="molecule type" value="Genomic_DNA"/>
</dbReference>
<reference evidence="8 9" key="1">
    <citation type="submission" date="2020-08" db="EMBL/GenBank/DDBJ databases">
        <title>Genomic Encyclopedia of Type Strains, Phase IV (KMG-IV): sequencing the most valuable type-strain genomes for metagenomic binning, comparative biology and taxonomic classification.</title>
        <authorList>
            <person name="Goeker M."/>
        </authorList>
    </citation>
    <scope>NUCLEOTIDE SEQUENCE [LARGE SCALE GENOMIC DNA]</scope>
    <source>
        <strain evidence="8 9">DSM 25799</strain>
    </source>
</reference>
<evidence type="ECO:0000256" key="1">
    <source>
        <dbReference type="ARBA" id="ARBA00004162"/>
    </source>
</evidence>
<accession>A0A7W8D0H4</accession>
<dbReference type="Pfam" id="PF06160">
    <property type="entry name" value="EzrA"/>
    <property type="match status" value="1"/>
</dbReference>
<proteinExistence type="predicted"/>
<name>A0A7W8D0H4_9FIRM</name>
<dbReference type="GO" id="GO:0000921">
    <property type="term" value="P:septin ring assembly"/>
    <property type="evidence" value="ECO:0007669"/>
    <property type="project" value="InterPro"/>
</dbReference>
<feature type="transmembrane region" description="Helical" evidence="7">
    <location>
        <begin position="6"/>
        <end position="27"/>
    </location>
</feature>
<dbReference type="InterPro" id="IPR010379">
    <property type="entry name" value="EzrA"/>
</dbReference>
<evidence type="ECO:0000256" key="5">
    <source>
        <dbReference type="ARBA" id="ARBA00023210"/>
    </source>
</evidence>
<evidence type="ECO:0000256" key="6">
    <source>
        <dbReference type="SAM" id="Coils"/>
    </source>
</evidence>
<feature type="coiled-coil region" evidence="6">
    <location>
        <begin position="405"/>
        <end position="439"/>
    </location>
</feature>
<organism evidence="8 9">
    <name type="scientific">Catenisphaera adipataccumulans</name>
    <dbReference type="NCBI Taxonomy" id="700500"/>
    <lineage>
        <taxon>Bacteria</taxon>
        <taxon>Bacillati</taxon>
        <taxon>Bacillota</taxon>
        <taxon>Erysipelotrichia</taxon>
        <taxon>Erysipelotrichales</taxon>
        <taxon>Erysipelotrichaceae</taxon>
        <taxon>Catenisphaera</taxon>
    </lineage>
</organism>
<keyword evidence="4 7" id="KW-0472">Membrane</keyword>
<keyword evidence="3 7" id="KW-1133">Transmembrane helix</keyword>
<dbReference type="GO" id="GO:0005940">
    <property type="term" value="C:septin ring"/>
    <property type="evidence" value="ECO:0007669"/>
    <property type="project" value="InterPro"/>
</dbReference>
<keyword evidence="6" id="KW-0175">Coiled coil</keyword>
<dbReference type="Proteomes" id="UP000539953">
    <property type="component" value="Unassembled WGS sequence"/>
</dbReference>
<keyword evidence="9" id="KW-1185">Reference proteome</keyword>
<comment type="caution">
    <text evidence="8">The sequence shown here is derived from an EMBL/GenBank/DDBJ whole genome shotgun (WGS) entry which is preliminary data.</text>
</comment>
<feature type="coiled-coil region" evidence="6">
    <location>
        <begin position="31"/>
        <end position="58"/>
    </location>
</feature>
<evidence type="ECO:0000256" key="3">
    <source>
        <dbReference type="ARBA" id="ARBA00022989"/>
    </source>
</evidence>
<keyword evidence="5" id="KW-0132">Cell division</keyword>
<keyword evidence="2 7" id="KW-0812">Transmembrane</keyword>
<keyword evidence="5" id="KW-0131">Cell cycle</keyword>
<dbReference type="GO" id="GO:0000917">
    <property type="term" value="P:division septum assembly"/>
    <property type="evidence" value="ECO:0007669"/>
    <property type="project" value="UniProtKB-KW"/>
</dbReference>
<evidence type="ECO:0000256" key="7">
    <source>
        <dbReference type="SAM" id="Phobius"/>
    </source>
</evidence>
<dbReference type="AlphaFoldDB" id="A0A7W8D0H4"/>
<evidence type="ECO:0000256" key="4">
    <source>
        <dbReference type="ARBA" id="ARBA00023136"/>
    </source>
</evidence>
<evidence type="ECO:0000313" key="9">
    <source>
        <dbReference type="Proteomes" id="UP000539953"/>
    </source>
</evidence>
<feature type="coiled-coil region" evidence="6">
    <location>
        <begin position="284"/>
        <end position="346"/>
    </location>
</feature>
<dbReference type="RefSeq" id="WP_183329048.1">
    <property type="nucleotide sequence ID" value="NZ_JACHHK010000008.1"/>
</dbReference>
<evidence type="ECO:0000256" key="2">
    <source>
        <dbReference type="ARBA" id="ARBA00022692"/>
    </source>
</evidence>